<evidence type="ECO:0000256" key="5">
    <source>
        <dbReference type="ARBA" id="ARBA00022989"/>
    </source>
</evidence>
<feature type="transmembrane region" description="Helical" evidence="12">
    <location>
        <begin position="347"/>
        <end position="368"/>
    </location>
</feature>
<organism evidence="13 14">
    <name type="scientific">Mizuhopecten yessoensis</name>
    <name type="common">Japanese scallop</name>
    <name type="synonym">Patinopecten yessoensis</name>
    <dbReference type="NCBI Taxonomy" id="6573"/>
    <lineage>
        <taxon>Eukaryota</taxon>
        <taxon>Metazoa</taxon>
        <taxon>Spiralia</taxon>
        <taxon>Lophotrochozoa</taxon>
        <taxon>Mollusca</taxon>
        <taxon>Bivalvia</taxon>
        <taxon>Autobranchia</taxon>
        <taxon>Pteriomorphia</taxon>
        <taxon>Pectinida</taxon>
        <taxon>Pectinoidea</taxon>
        <taxon>Pectinidae</taxon>
        <taxon>Mizuhopecten</taxon>
    </lineage>
</organism>
<comment type="similarity">
    <text evidence="2 10">Belongs to the sodium:neurotransmitter symporter (SNF) (TC 2.A.22) family.</text>
</comment>
<dbReference type="Proteomes" id="UP000242188">
    <property type="component" value="Unassembled WGS sequence"/>
</dbReference>
<keyword evidence="8" id="KW-0479">Metal-binding</keyword>
<feature type="disulfide bond" evidence="9">
    <location>
        <begin position="151"/>
        <end position="160"/>
    </location>
</feature>
<feature type="transmembrane region" description="Helical" evidence="12">
    <location>
        <begin position="553"/>
        <end position="578"/>
    </location>
</feature>
<proteinExistence type="inferred from homology"/>
<dbReference type="PANTHER" id="PTHR11616">
    <property type="entry name" value="SODIUM/CHLORIDE DEPENDENT TRANSPORTER"/>
    <property type="match status" value="1"/>
</dbReference>
<keyword evidence="4 10" id="KW-0812">Transmembrane</keyword>
<feature type="transmembrane region" description="Helical" evidence="12">
    <location>
        <begin position="261"/>
        <end position="282"/>
    </location>
</feature>
<name>A0A210QXX0_MIZYE</name>
<comment type="subcellular location">
    <subcellularLocation>
        <location evidence="1">Membrane</location>
        <topology evidence="1">Multi-pass membrane protein</topology>
    </subcellularLocation>
</comment>
<feature type="binding site" evidence="8">
    <location>
        <position position="45"/>
    </location>
    <ligand>
        <name>Na(+)</name>
        <dbReference type="ChEBI" id="CHEBI:29101"/>
        <label>1</label>
    </ligand>
</feature>
<feature type="binding site" evidence="8">
    <location>
        <position position="48"/>
    </location>
    <ligand>
        <name>Na(+)</name>
        <dbReference type="ChEBI" id="CHEBI:29101"/>
        <label>1</label>
    </ligand>
</feature>
<evidence type="ECO:0000313" key="14">
    <source>
        <dbReference type="Proteomes" id="UP000242188"/>
    </source>
</evidence>
<evidence type="ECO:0000256" key="6">
    <source>
        <dbReference type="ARBA" id="ARBA00023136"/>
    </source>
</evidence>
<feature type="binding site" evidence="8">
    <location>
        <position position="52"/>
    </location>
    <ligand>
        <name>Na(+)</name>
        <dbReference type="ChEBI" id="CHEBI:29101"/>
        <label>1</label>
    </ligand>
</feature>
<feature type="transmembrane region" description="Helical" evidence="12">
    <location>
        <begin position="302"/>
        <end position="326"/>
    </location>
</feature>
<feature type="binding site" evidence="8">
    <location>
        <position position="317"/>
    </location>
    <ligand>
        <name>Na(+)</name>
        <dbReference type="ChEBI" id="CHEBI:29101"/>
        <label>1</label>
    </ligand>
</feature>
<evidence type="ECO:0000256" key="9">
    <source>
        <dbReference type="PIRSR" id="PIRSR600175-2"/>
    </source>
</evidence>
<feature type="transmembrane region" description="Helical" evidence="12">
    <location>
        <begin position="402"/>
        <end position="423"/>
    </location>
</feature>
<evidence type="ECO:0000256" key="12">
    <source>
        <dbReference type="SAM" id="Phobius"/>
    </source>
</evidence>
<feature type="transmembrane region" description="Helical" evidence="12">
    <location>
        <begin position="68"/>
        <end position="90"/>
    </location>
</feature>
<comment type="caution">
    <text evidence="13">The sequence shown here is derived from an EMBL/GenBank/DDBJ whole genome shotgun (WGS) entry which is preliminary data.</text>
</comment>
<evidence type="ECO:0000256" key="10">
    <source>
        <dbReference type="RuleBase" id="RU003732"/>
    </source>
</evidence>
<dbReference type="PRINTS" id="PR00176">
    <property type="entry name" value="NANEUSMPORT"/>
</dbReference>
<gene>
    <name evidence="13" type="ORF">KP79_PYT13668</name>
</gene>
<evidence type="ECO:0000313" key="13">
    <source>
        <dbReference type="EMBL" id="OWF53555.1"/>
    </source>
</evidence>
<dbReference type="PROSITE" id="PS50267">
    <property type="entry name" value="NA_NEUROTRAN_SYMP_3"/>
    <property type="match status" value="1"/>
</dbReference>
<dbReference type="GO" id="GO:0005886">
    <property type="term" value="C:plasma membrane"/>
    <property type="evidence" value="ECO:0007669"/>
    <property type="project" value="TreeGrafter"/>
</dbReference>
<evidence type="ECO:0000256" key="1">
    <source>
        <dbReference type="ARBA" id="ARBA00004141"/>
    </source>
</evidence>
<evidence type="ECO:0000256" key="4">
    <source>
        <dbReference type="ARBA" id="ARBA00022692"/>
    </source>
</evidence>
<keyword evidence="8" id="KW-0915">Sodium</keyword>
<evidence type="ECO:0000256" key="3">
    <source>
        <dbReference type="ARBA" id="ARBA00022448"/>
    </source>
</evidence>
<feature type="transmembrane region" description="Helical" evidence="12">
    <location>
        <begin position="516"/>
        <end position="541"/>
    </location>
</feature>
<evidence type="ECO:0000256" key="7">
    <source>
        <dbReference type="ARBA" id="ARBA00023180"/>
    </source>
</evidence>
<accession>A0A210QXX0</accession>
<dbReference type="SUPFAM" id="SSF161070">
    <property type="entry name" value="SNF-like"/>
    <property type="match status" value="1"/>
</dbReference>
<dbReference type="GO" id="GO:0005283">
    <property type="term" value="F:amino acid:sodium symporter activity"/>
    <property type="evidence" value="ECO:0007669"/>
    <property type="project" value="TreeGrafter"/>
</dbReference>
<feature type="transmembrane region" description="Helical" evidence="12">
    <location>
        <begin position="232"/>
        <end position="252"/>
    </location>
</feature>
<keyword evidence="14" id="KW-1185">Reference proteome</keyword>
<dbReference type="EMBL" id="NEDP02001335">
    <property type="protein sequence ID" value="OWF53555.1"/>
    <property type="molecule type" value="Genomic_DNA"/>
</dbReference>
<sequence length="630" mass="70732">MADKSKVAMFEEDTEESSVDSSSKDEGRERDIWSRKIEYILSLIGYSVGLGNLWRFPYLCIRNGGGAFLIPFFFFLFLCGVPLYFMEICLGQYSGKSALVVWSSISPLFRGLGFLMIIISGVVSWYYNLVITWVIYYLVHAFFPHIPWATCDNDWNTDKCIVSRADRLLLTNTTTHVNVTDMINGTEKVNSYNSTAASNGTADILSYNTAALEFWQYNVLKKSSGIEELGEVQWHLVLCLFGAWLLTFLCLIKGIYSVGKVVYVTVLLPYLLLTIFLIRGLTLDGSTEGIMFYLRADFSRLLHFQVWLEAAVQVFFSLGPAWGSLITMSSYSKFRSNCLKDAMYGTLADGLSSFYAGFVVFSILGFMAHDAGLTMEEVAEAGPGLVFVAYPEAIMKLPLPHLWGVLFFLMLITVGIDSQFGMFETVSSGLVDSFPSVLKERKVQLTAALSVILFILGLPFTTQGGIYIFQLIDWYASALCIVLGSFLECIVISWIYGAERFSRDIMMMLGRPVPMILRVCWCIITPTILLTVFLGILTQYGPPNTAQYTYPDYAAAIGNIFAFIPLLPIPIFAVAHLWKKKGSFVQRMKRASEPDSDWGPIEGRNFHKDYQYGDNVPKNMLINLVGDRNV</sequence>
<dbReference type="PROSITE" id="PS00610">
    <property type="entry name" value="NA_NEUROTRAN_SYMP_1"/>
    <property type="match status" value="1"/>
</dbReference>
<dbReference type="Pfam" id="PF00209">
    <property type="entry name" value="SNF"/>
    <property type="match status" value="1"/>
</dbReference>
<dbReference type="AlphaFoldDB" id="A0A210QXX0"/>
<feature type="region of interest" description="Disordered" evidence="11">
    <location>
        <begin position="1"/>
        <end position="25"/>
    </location>
</feature>
<evidence type="ECO:0000256" key="11">
    <source>
        <dbReference type="SAM" id="MobiDB-lite"/>
    </source>
</evidence>
<keyword evidence="5 12" id="KW-1133">Transmembrane helix</keyword>
<dbReference type="GO" id="GO:0046872">
    <property type="term" value="F:metal ion binding"/>
    <property type="evidence" value="ECO:0007669"/>
    <property type="project" value="UniProtKB-KW"/>
</dbReference>
<dbReference type="GO" id="GO:0089718">
    <property type="term" value="P:amino acid import across plasma membrane"/>
    <property type="evidence" value="ECO:0007669"/>
    <property type="project" value="TreeGrafter"/>
</dbReference>
<feature type="binding site" evidence="8">
    <location>
        <position position="418"/>
    </location>
    <ligand>
        <name>Na(+)</name>
        <dbReference type="ChEBI" id="CHEBI:29101"/>
        <label>1</label>
    </ligand>
</feature>
<feature type="binding site" evidence="8">
    <location>
        <position position="417"/>
    </location>
    <ligand>
        <name>Na(+)</name>
        <dbReference type="ChEBI" id="CHEBI:29101"/>
        <label>1</label>
    </ligand>
</feature>
<dbReference type="OrthoDB" id="6150485at2759"/>
<keyword evidence="7" id="KW-0325">Glycoprotein</keyword>
<feature type="transmembrane region" description="Helical" evidence="12">
    <location>
        <begin position="474"/>
        <end position="496"/>
    </location>
</feature>
<dbReference type="InterPro" id="IPR000175">
    <property type="entry name" value="Na/ntran_symport"/>
</dbReference>
<feature type="transmembrane region" description="Helical" evidence="12">
    <location>
        <begin position="111"/>
        <end position="139"/>
    </location>
</feature>
<keyword evidence="6 12" id="KW-0472">Membrane</keyword>
<dbReference type="PANTHER" id="PTHR11616:SF321">
    <property type="entry name" value="SODIUM-DEPENDENT NUTRIENT AMINO ACID TRANSPORTER 1-RELATED"/>
    <property type="match status" value="1"/>
</dbReference>
<feature type="transmembrane region" description="Helical" evidence="12">
    <location>
        <begin position="443"/>
        <end position="462"/>
    </location>
</feature>
<dbReference type="InterPro" id="IPR037272">
    <property type="entry name" value="SNS_sf"/>
</dbReference>
<reference evidence="13 14" key="1">
    <citation type="journal article" date="2017" name="Nat. Ecol. Evol.">
        <title>Scallop genome provides insights into evolution of bilaterian karyotype and development.</title>
        <authorList>
            <person name="Wang S."/>
            <person name="Zhang J."/>
            <person name="Jiao W."/>
            <person name="Li J."/>
            <person name="Xun X."/>
            <person name="Sun Y."/>
            <person name="Guo X."/>
            <person name="Huan P."/>
            <person name="Dong B."/>
            <person name="Zhang L."/>
            <person name="Hu X."/>
            <person name="Sun X."/>
            <person name="Wang J."/>
            <person name="Zhao C."/>
            <person name="Wang Y."/>
            <person name="Wang D."/>
            <person name="Huang X."/>
            <person name="Wang R."/>
            <person name="Lv J."/>
            <person name="Li Y."/>
            <person name="Zhang Z."/>
            <person name="Liu B."/>
            <person name="Lu W."/>
            <person name="Hui Y."/>
            <person name="Liang J."/>
            <person name="Zhou Z."/>
            <person name="Hou R."/>
            <person name="Li X."/>
            <person name="Liu Y."/>
            <person name="Li H."/>
            <person name="Ning X."/>
            <person name="Lin Y."/>
            <person name="Zhao L."/>
            <person name="Xing Q."/>
            <person name="Dou J."/>
            <person name="Li Y."/>
            <person name="Mao J."/>
            <person name="Guo H."/>
            <person name="Dou H."/>
            <person name="Li T."/>
            <person name="Mu C."/>
            <person name="Jiang W."/>
            <person name="Fu Q."/>
            <person name="Fu X."/>
            <person name="Miao Y."/>
            <person name="Liu J."/>
            <person name="Yu Q."/>
            <person name="Li R."/>
            <person name="Liao H."/>
            <person name="Li X."/>
            <person name="Kong Y."/>
            <person name="Jiang Z."/>
            <person name="Chourrout D."/>
            <person name="Li R."/>
            <person name="Bao Z."/>
        </authorList>
    </citation>
    <scope>NUCLEOTIDE SEQUENCE [LARGE SCALE GENOMIC DNA]</scope>
    <source>
        <strain evidence="13 14">PY_sf001</strain>
    </source>
</reference>
<protein>
    <recommendedName>
        <fullName evidence="10">Transporter</fullName>
    </recommendedName>
</protein>
<keyword evidence="10" id="KW-0769">Symport</keyword>
<evidence type="ECO:0000256" key="2">
    <source>
        <dbReference type="ARBA" id="ARBA00006459"/>
    </source>
</evidence>
<keyword evidence="3 10" id="KW-0813">Transport</keyword>
<keyword evidence="9" id="KW-1015">Disulfide bond</keyword>
<evidence type="ECO:0000256" key="8">
    <source>
        <dbReference type="PIRSR" id="PIRSR600175-1"/>
    </source>
</evidence>